<gene>
    <name evidence="1" type="ORF">CSUI_002938</name>
</gene>
<evidence type="ECO:0000313" key="2">
    <source>
        <dbReference type="Proteomes" id="UP000221165"/>
    </source>
</evidence>
<organism evidence="1 2">
    <name type="scientific">Cystoisospora suis</name>
    <dbReference type="NCBI Taxonomy" id="483139"/>
    <lineage>
        <taxon>Eukaryota</taxon>
        <taxon>Sar</taxon>
        <taxon>Alveolata</taxon>
        <taxon>Apicomplexa</taxon>
        <taxon>Conoidasida</taxon>
        <taxon>Coccidia</taxon>
        <taxon>Eucoccidiorida</taxon>
        <taxon>Eimeriorina</taxon>
        <taxon>Sarcocystidae</taxon>
        <taxon>Cystoisospora</taxon>
    </lineage>
</organism>
<dbReference type="RefSeq" id="XP_067924907.1">
    <property type="nucleotide sequence ID" value="XM_068063136.1"/>
</dbReference>
<name>A0A2C6KS80_9APIC</name>
<keyword evidence="2" id="KW-1185">Reference proteome</keyword>
<feature type="non-terminal residue" evidence="1">
    <location>
        <position position="96"/>
    </location>
</feature>
<proteinExistence type="predicted"/>
<feature type="non-terminal residue" evidence="1">
    <location>
        <position position="1"/>
    </location>
</feature>
<evidence type="ECO:0000313" key="1">
    <source>
        <dbReference type="EMBL" id="PHJ23230.1"/>
    </source>
</evidence>
<dbReference type="GeneID" id="94426347"/>
<dbReference type="Proteomes" id="UP000221165">
    <property type="component" value="Unassembled WGS sequence"/>
</dbReference>
<comment type="caution">
    <text evidence="1">The sequence shown here is derived from an EMBL/GenBank/DDBJ whole genome shotgun (WGS) entry which is preliminary data.</text>
</comment>
<dbReference type="VEuPathDB" id="ToxoDB:CSUI_002938"/>
<sequence length="96" mass="10817">LLQIKAEGQETVESPLRASTRRITPIPISIVSIEPLKQQQYGLLLRQEEEGQETLVSLITKSCLLTKSRDGGSFSRWPFSISSIMRQELSVMKKSI</sequence>
<protein>
    <submittedName>
        <fullName evidence="1">Uncharacterized protein</fullName>
    </submittedName>
</protein>
<dbReference type="EMBL" id="MIGC01001237">
    <property type="protein sequence ID" value="PHJ23230.1"/>
    <property type="molecule type" value="Genomic_DNA"/>
</dbReference>
<reference evidence="1 2" key="1">
    <citation type="journal article" date="2017" name="Int. J. Parasitol.">
        <title>The genome of the protozoan parasite Cystoisospora suis and a reverse vaccinology approach to identify vaccine candidates.</title>
        <authorList>
            <person name="Palmieri N."/>
            <person name="Shrestha A."/>
            <person name="Ruttkowski B."/>
            <person name="Beck T."/>
            <person name="Vogl C."/>
            <person name="Tomley F."/>
            <person name="Blake D.P."/>
            <person name="Joachim A."/>
        </authorList>
    </citation>
    <scope>NUCLEOTIDE SEQUENCE [LARGE SCALE GENOMIC DNA]</scope>
    <source>
        <strain evidence="1 2">Wien I</strain>
    </source>
</reference>
<accession>A0A2C6KS80</accession>
<dbReference type="AlphaFoldDB" id="A0A2C6KS80"/>